<dbReference type="InterPro" id="IPR025702">
    <property type="entry name" value="OXD"/>
</dbReference>
<sequence length="342" mass="38598">MTKIRPRDFHNPYSAYSSTFSSLDEVIVMAQIGLQYLPGTDAKDVHERLQGALAAESCVYQAEAGRHVDAAGRANEVFMTYWTSDEDYQRWRAEHPLESWAPSLVERGIGLWVETIQVPARRLETSFSTEDVRWGIAESRSTQLNPFHSYFGSMRDRIHDAEDGGLQATVQDVSMGAVISLDRHIWFEVPENACFIRSPQGWRHCPDAERDWFEERMLPVYQAGVDYLVDNPLTTGCLSIRKLDVDFPAGSQVQTSSLAWWQSLAHLEAWAHEHPTHLAILKSFGELAAHFAPDVTVVLGHEVYVVPEGGARAEYVNCHDRTGLLPFFGHLSTTESHPLTHH</sequence>
<keyword evidence="2" id="KW-0349">Heme</keyword>
<keyword evidence="5" id="KW-0456">Lyase</keyword>
<protein>
    <recommendedName>
        <fullName evidence="9">Phenylacetaldoxime dehydratase</fullName>
    </recommendedName>
</protein>
<evidence type="ECO:0000313" key="8">
    <source>
        <dbReference type="Proteomes" id="UP001243364"/>
    </source>
</evidence>
<evidence type="ECO:0000256" key="4">
    <source>
        <dbReference type="ARBA" id="ARBA00023004"/>
    </source>
</evidence>
<organism evidence="7 8">
    <name type="scientific">Streptomyces achromogenes</name>
    <dbReference type="NCBI Taxonomy" id="67255"/>
    <lineage>
        <taxon>Bacteria</taxon>
        <taxon>Bacillati</taxon>
        <taxon>Actinomycetota</taxon>
        <taxon>Actinomycetes</taxon>
        <taxon>Kitasatosporales</taxon>
        <taxon>Streptomycetaceae</taxon>
        <taxon>Streptomyces</taxon>
    </lineage>
</organism>
<comment type="similarity">
    <text evidence="6">Belongs to the heme-containing dehydratase family.</text>
</comment>
<keyword evidence="3" id="KW-0479">Metal-binding</keyword>
<keyword evidence="4" id="KW-0408">Iron</keyword>
<name>A0ABU0PWS2_STRAH</name>
<gene>
    <name evidence="7" type="ORF">QFZ56_001026</name>
</gene>
<evidence type="ECO:0000313" key="7">
    <source>
        <dbReference type="EMBL" id="MDQ0682063.1"/>
    </source>
</evidence>
<reference evidence="7 8" key="1">
    <citation type="submission" date="2023-07" db="EMBL/GenBank/DDBJ databases">
        <title>Comparative genomics of wheat-associated soil bacteria to identify genetic determinants of phenazine resistance.</title>
        <authorList>
            <person name="Mouncey N."/>
        </authorList>
    </citation>
    <scope>NUCLEOTIDE SEQUENCE [LARGE SCALE GENOMIC DNA]</scope>
    <source>
        <strain evidence="7 8">W4I19-2</strain>
    </source>
</reference>
<comment type="caution">
    <text evidence="7">The sequence shown here is derived from an EMBL/GenBank/DDBJ whole genome shotgun (WGS) entry which is preliminary data.</text>
</comment>
<dbReference type="RefSeq" id="WP_307040468.1">
    <property type="nucleotide sequence ID" value="NZ_JAUSYA010000001.1"/>
</dbReference>
<proteinExistence type="inferred from homology"/>
<evidence type="ECO:0000256" key="2">
    <source>
        <dbReference type="ARBA" id="ARBA00022617"/>
    </source>
</evidence>
<evidence type="ECO:0000256" key="1">
    <source>
        <dbReference type="ARBA" id="ARBA00001970"/>
    </source>
</evidence>
<comment type="cofactor">
    <cofactor evidence="1">
        <name>heme b</name>
        <dbReference type="ChEBI" id="CHEBI:60344"/>
    </cofactor>
</comment>
<keyword evidence="8" id="KW-1185">Reference proteome</keyword>
<evidence type="ECO:0008006" key="9">
    <source>
        <dbReference type="Google" id="ProtNLM"/>
    </source>
</evidence>
<evidence type="ECO:0000256" key="3">
    <source>
        <dbReference type="ARBA" id="ARBA00022723"/>
    </source>
</evidence>
<evidence type="ECO:0000256" key="6">
    <source>
        <dbReference type="ARBA" id="ARBA00034312"/>
    </source>
</evidence>
<dbReference type="Pfam" id="PF13816">
    <property type="entry name" value="Dehydratase_hem"/>
    <property type="match status" value="1"/>
</dbReference>
<accession>A0ABU0PWS2</accession>
<dbReference type="Proteomes" id="UP001243364">
    <property type="component" value="Unassembled WGS sequence"/>
</dbReference>
<dbReference type="EMBL" id="JAUSYA010000001">
    <property type="protein sequence ID" value="MDQ0682063.1"/>
    <property type="molecule type" value="Genomic_DNA"/>
</dbReference>
<evidence type="ECO:0000256" key="5">
    <source>
        <dbReference type="ARBA" id="ARBA00023239"/>
    </source>
</evidence>